<dbReference type="EC" id="2.7.8.-" evidence="4"/>
<keyword evidence="5" id="KW-1185">Reference proteome</keyword>
<feature type="transmembrane region" description="Helical" evidence="3">
    <location>
        <begin position="33"/>
        <end position="60"/>
    </location>
</feature>
<comment type="caution">
    <text evidence="4">The sequence shown here is derived from an EMBL/GenBank/DDBJ whole genome shotgun (WGS) entry which is preliminary data.</text>
</comment>
<feature type="transmembrane region" description="Helical" evidence="3">
    <location>
        <begin position="80"/>
        <end position="103"/>
    </location>
</feature>
<dbReference type="RefSeq" id="WP_377212891.1">
    <property type="nucleotide sequence ID" value="NZ_JBHTJV010000009.1"/>
</dbReference>
<dbReference type="EMBL" id="JBHTJV010000009">
    <property type="protein sequence ID" value="MFD0917052.1"/>
    <property type="molecule type" value="Genomic_DNA"/>
</dbReference>
<organism evidence="4 5">
    <name type="scientific">Pseudahrensia aquimaris</name>
    <dbReference type="NCBI Taxonomy" id="744461"/>
    <lineage>
        <taxon>Bacteria</taxon>
        <taxon>Pseudomonadati</taxon>
        <taxon>Pseudomonadota</taxon>
        <taxon>Alphaproteobacteria</taxon>
        <taxon>Hyphomicrobiales</taxon>
        <taxon>Ahrensiaceae</taxon>
        <taxon>Pseudahrensia</taxon>
    </lineage>
</organism>
<name>A0ABW3FLM0_9HYPH</name>
<feature type="transmembrane region" description="Helical" evidence="3">
    <location>
        <begin position="109"/>
        <end position="128"/>
    </location>
</feature>
<evidence type="ECO:0000313" key="4">
    <source>
        <dbReference type="EMBL" id="MFD0917052.1"/>
    </source>
</evidence>
<evidence type="ECO:0000256" key="1">
    <source>
        <dbReference type="ARBA" id="ARBA00022679"/>
    </source>
</evidence>
<keyword evidence="3" id="KW-1133">Transmembrane helix</keyword>
<feature type="transmembrane region" description="Helical" evidence="3">
    <location>
        <begin position="148"/>
        <end position="167"/>
    </location>
</feature>
<dbReference type="Proteomes" id="UP001597101">
    <property type="component" value="Unassembled WGS sequence"/>
</dbReference>
<dbReference type="InterPro" id="IPR043130">
    <property type="entry name" value="CDP-OH_PTrfase_TM_dom"/>
</dbReference>
<reference evidence="5" key="1">
    <citation type="journal article" date="2019" name="Int. J. Syst. Evol. Microbiol.">
        <title>The Global Catalogue of Microorganisms (GCM) 10K type strain sequencing project: providing services to taxonomists for standard genome sequencing and annotation.</title>
        <authorList>
            <consortium name="The Broad Institute Genomics Platform"/>
            <consortium name="The Broad Institute Genome Sequencing Center for Infectious Disease"/>
            <person name="Wu L."/>
            <person name="Ma J."/>
        </authorList>
    </citation>
    <scope>NUCLEOTIDE SEQUENCE [LARGE SCALE GENOMIC DNA]</scope>
    <source>
        <strain evidence="5">CCUG 60023</strain>
    </source>
</reference>
<dbReference type="GO" id="GO:0016740">
    <property type="term" value="F:transferase activity"/>
    <property type="evidence" value="ECO:0007669"/>
    <property type="project" value="UniProtKB-KW"/>
</dbReference>
<keyword evidence="3" id="KW-0812">Transmembrane</keyword>
<evidence type="ECO:0000256" key="2">
    <source>
        <dbReference type="RuleBase" id="RU003750"/>
    </source>
</evidence>
<dbReference type="InterPro" id="IPR000462">
    <property type="entry name" value="CDP-OH_P_trans"/>
</dbReference>
<dbReference type="InterPro" id="IPR048254">
    <property type="entry name" value="CDP_ALCOHOL_P_TRANSF_CS"/>
</dbReference>
<dbReference type="Pfam" id="PF01066">
    <property type="entry name" value="CDP-OH_P_transf"/>
    <property type="match status" value="1"/>
</dbReference>
<dbReference type="Gene3D" id="1.20.120.1760">
    <property type="match status" value="1"/>
</dbReference>
<protein>
    <submittedName>
        <fullName evidence="4">CDP-alcohol phosphatidyltransferase family protein</fullName>
        <ecNumber evidence="4">2.7.8.-</ecNumber>
    </submittedName>
</protein>
<dbReference type="PROSITE" id="PS00379">
    <property type="entry name" value="CDP_ALCOHOL_P_TRANSF"/>
    <property type="match status" value="1"/>
</dbReference>
<comment type="similarity">
    <text evidence="2">Belongs to the CDP-alcohol phosphatidyltransferase class-I family.</text>
</comment>
<evidence type="ECO:0000256" key="3">
    <source>
        <dbReference type="SAM" id="Phobius"/>
    </source>
</evidence>
<gene>
    <name evidence="4" type="ORF">ACFQ14_11590</name>
</gene>
<evidence type="ECO:0000313" key="5">
    <source>
        <dbReference type="Proteomes" id="UP001597101"/>
    </source>
</evidence>
<accession>A0ABW3FLM0</accession>
<proteinExistence type="inferred from homology"/>
<feature type="transmembrane region" description="Helical" evidence="3">
    <location>
        <begin position="173"/>
        <end position="195"/>
    </location>
</feature>
<sequence length="203" mass="21883">MFDNSIRPKIDPILIRLARHIADAGISANGVTLIGFALGCVAGVLIVFEAYWSALAFLLVSRLCDGLDGAVARLTHKSDFGGYLDIVLDFAFYGLIPTAFIIANPAANAVAGGVLLLTFYVNGASFLAYSVMAEKRGVDESDRGSKSLLYTIGLAEATETIIVFVLFCLLPAWFSLIAWVFAAVVAWTTLSRFMLARQTFGRD</sequence>
<keyword evidence="1 2" id="KW-0808">Transferase</keyword>
<keyword evidence="3" id="KW-0472">Membrane</keyword>